<accession>A0A506UAK1</accession>
<evidence type="ECO:0000313" key="1">
    <source>
        <dbReference type="EMBL" id="TPW30548.1"/>
    </source>
</evidence>
<dbReference type="Gene3D" id="3.30.70.1520">
    <property type="entry name" value="Heterotetrameric sarcosine oxidase"/>
    <property type="match status" value="1"/>
</dbReference>
<dbReference type="Proteomes" id="UP000318801">
    <property type="component" value="Unassembled WGS sequence"/>
</dbReference>
<evidence type="ECO:0000313" key="2">
    <source>
        <dbReference type="Proteomes" id="UP000318801"/>
    </source>
</evidence>
<keyword evidence="2" id="KW-1185">Reference proteome</keyword>
<dbReference type="GO" id="GO:0008115">
    <property type="term" value="F:sarcosine oxidase activity"/>
    <property type="evidence" value="ECO:0007669"/>
    <property type="project" value="InterPro"/>
</dbReference>
<name>A0A506UAK1_9HYPH</name>
<comment type="caution">
    <text evidence="1">The sequence shown here is derived from an EMBL/GenBank/DDBJ whole genome shotgun (WGS) entry which is preliminary data.</text>
</comment>
<dbReference type="AlphaFoldDB" id="A0A506UAK1"/>
<dbReference type="Pfam" id="PF04268">
    <property type="entry name" value="SoxG"/>
    <property type="match status" value="1"/>
</dbReference>
<gene>
    <name evidence="1" type="primary">soxG</name>
    <name evidence="1" type="ORF">FJU08_11295</name>
</gene>
<organism evidence="1 2">
    <name type="scientific">Martelella alba</name>
    <dbReference type="NCBI Taxonomy" id="2590451"/>
    <lineage>
        <taxon>Bacteria</taxon>
        <taxon>Pseudomonadati</taxon>
        <taxon>Pseudomonadota</taxon>
        <taxon>Alphaproteobacteria</taxon>
        <taxon>Hyphomicrobiales</taxon>
        <taxon>Aurantimonadaceae</taxon>
        <taxon>Martelella</taxon>
    </lineage>
</organism>
<dbReference type="InterPro" id="IPR006280">
    <property type="entry name" value="SoxG_het"/>
</dbReference>
<dbReference type="SUPFAM" id="SSF103025">
    <property type="entry name" value="Folate-binding domain"/>
    <property type="match status" value="1"/>
</dbReference>
<dbReference type="InterPro" id="IPR027266">
    <property type="entry name" value="TrmE/GcvT-like"/>
</dbReference>
<dbReference type="InterPro" id="IPR007375">
    <property type="entry name" value="SoxG"/>
</dbReference>
<protein>
    <submittedName>
        <fullName evidence="1">Sarcosine oxidase subunit gamma family protein</fullName>
    </submittedName>
</protein>
<reference evidence="1 2" key="1">
    <citation type="submission" date="2019-06" db="EMBL/GenBank/DDBJ databases">
        <authorList>
            <person name="Li M."/>
        </authorList>
    </citation>
    <scope>NUCLEOTIDE SEQUENCE [LARGE SCALE GENOMIC DNA]</scope>
    <source>
        <strain evidence="1 2">BGMRC2036</strain>
    </source>
</reference>
<dbReference type="GO" id="GO:1901053">
    <property type="term" value="P:sarcosine catabolic process"/>
    <property type="evidence" value="ECO:0007669"/>
    <property type="project" value="InterPro"/>
</dbReference>
<dbReference type="OrthoDB" id="9814782at2"/>
<dbReference type="RefSeq" id="WP_141149119.1">
    <property type="nucleotide sequence ID" value="NZ_VHLG01000005.1"/>
</dbReference>
<dbReference type="EMBL" id="VHLG01000005">
    <property type="protein sequence ID" value="TPW30548.1"/>
    <property type="molecule type" value="Genomic_DNA"/>
</dbReference>
<proteinExistence type="predicted"/>
<dbReference type="Gene3D" id="3.30.1360.120">
    <property type="entry name" value="Probable tRNA modification gtpase trme, domain 1"/>
    <property type="match status" value="1"/>
</dbReference>
<dbReference type="NCBIfam" id="TIGR01375">
    <property type="entry name" value="soxG"/>
    <property type="match status" value="1"/>
</dbReference>
<sequence>MADLGAMERDVVLDDIYGGSKVARLSAAKPASRISLRAGPDAVDALSQALGLALPVSPGRSSVAGARTAFWLGPDEWLVIDTDEADLASLCSRVVEAHAAVDVSHRNAAILLEGPGAASALSFACPMDLRDRVFPVGKVTRTVLGKAEIVLYRVGTERYHIECWRSFASYVFALLDEGARDAARV</sequence>